<dbReference type="GO" id="GO:0005576">
    <property type="term" value="C:extracellular region"/>
    <property type="evidence" value="ECO:0007669"/>
    <property type="project" value="InterPro"/>
</dbReference>
<sequence>MTILRNSFWQRRLVAFLLHRESTFAMKCTVLLCLCAFILVDGVKGVGKIVPLSKEVKDKILDMHNYRRSEIATGNTKGTDFKTPYPTAAAMFEMKWDDKLAEDATAHAATCSMEASTLSERPSNQGENHNKFDFGAPSITSIRPPIQQWWVPSRNVQGLPRNLVYRSSIGEQLGFFTQMAWAKTYKIGCGVARCPTKNFFVCRYYPSGNIEGEVVYPTGRTGSGCTNGRSNRYQGLCRTPPL</sequence>
<dbReference type="Gene3D" id="3.40.33.10">
    <property type="entry name" value="CAP"/>
    <property type="match status" value="1"/>
</dbReference>
<organism evidence="2 3">
    <name type="scientific">Ancylostoma ceylanicum</name>
    <dbReference type="NCBI Taxonomy" id="53326"/>
    <lineage>
        <taxon>Eukaryota</taxon>
        <taxon>Metazoa</taxon>
        <taxon>Ecdysozoa</taxon>
        <taxon>Nematoda</taxon>
        <taxon>Chromadorea</taxon>
        <taxon>Rhabditida</taxon>
        <taxon>Rhabditina</taxon>
        <taxon>Rhabditomorpha</taxon>
        <taxon>Strongyloidea</taxon>
        <taxon>Ancylostomatidae</taxon>
        <taxon>Ancylostomatinae</taxon>
        <taxon>Ancylostoma</taxon>
    </lineage>
</organism>
<keyword evidence="3" id="KW-1185">Reference proteome</keyword>
<dbReference type="SUPFAM" id="SSF55797">
    <property type="entry name" value="PR-1-like"/>
    <property type="match status" value="1"/>
</dbReference>
<dbReference type="STRING" id="53326.A0A016U7S1"/>
<dbReference type="PROSITE" id="PS01010">
    <property type="entry name" value="CRISP_2"/>
    <property type="match status" value="1"/>
</dbReference>
<accession>A0A016U7S1</accession>
<dbReference type="OrthoDB" id="5874910at2759"/>
<reference evidence="3" key="1">
    <citation type="journal article" date="2015" name="Nat. Genet.">
        <title>The genome and transcriptome of the zoonotic hookworm Ancylostoma ceylanicum identify infection-specific gene families.</title>
        <authorList>
            <person name="Schwarz E.M."/>
            <person name="Hu Y."/>
            <person name="Antoshechkin I."/>
            <person name="Miller M.M."/>
            <person name="Sternberg P.W."/>
            <person name="Aroian R.V."/>
        </authorList>
    </citation>
    <scope>NUCLEOTIDE SEQUENCE</scope>
    <source>
        <strain evidence="3">HY135</strain>
    </source>
</reference>
<proteinExistence type="predicted"/>
<protein>
    <recommendedName>
        <fullName evidence="1">SCP domain-containing protein</fullName>
    </recommendedName>
</protein>
<dbReference type="InterPro" id="IPR014044">
    <property type="entry name" value="CAP_dom"/>
</dbReference>
<dbReference type="PRINTS" id="PR00838">
    <property type="entry name" value="V5ALLERGEN"/>
</dbReference>
<comment type="caution">
    <text evidence="2">The sequence shown here is derived from an EMBL/GenBank/DDBJ whole genome shotgun (WGS) entry which is preliminary data.</text>
</comment>
<dbReference type="AlphaFoldDB" id="A0A016U7S1"/>
<dbReference type="Pfam" id="PF00188">
    <property type="entry name" value="CAP"/>
    <property type="match status" value="1"/>
</dbReference>
<feature type="domain" description="SCP" evidence="1">
    <location>
        <begin position="55"/>
        <end position="212"/>
    </location>
</feature>
<dbReference type="PANTHER" id="PTHR10334">
    <property type="entry name" value="CYSTEINE-RICH SECRETORY PROTEIN-RELATED"/>
    <property type="match status" value="1"/>
</dbReference>
<dbReference type="SMART" id="SM00198">
    <property type="entry name" value="SCP"/>
    <property type="match status" value="1"/>
</dbReference>
<dbReference type="PRINTS" id="PR00837">
    <property type="entry name" value="V5TPXLIKE"/>
</dbReference>
<gene>
    <name evidence="2" type="primary">Acey_s0053.g2396</name>
    <name evidence="2" type="synonym">ASP-s0053.g2396</name>
    <name evidence="2" type="ORF">Y032_0053g2396</name>
</gene>
<dbReference type="InterPro" id="IPR018244">
    <property type="entry name" value="Allrgn_V5/Tpx1_CS"/>
</dbReference>
<dbReference type="EMBL" id="JARK01001389">
    <property type="protein sequence ID" value="EYC10966.1"/>
    <property type="molecule type" value="Genomic_DNA"/>
</dbReference>
<dbReference type="InterPro" id="IPR035940">
    <property type="entry name" value="CAP_sf"/>
</dbReference>
<dbReference type="Proteomes" id="UP000024635">
    <property type="component" value="Unassembled WGS sequence"/>
</dbReference>
<dbReference type="InterPro" id="IPR002413">
    <property type="entry name" value="V5_allergen-like"/>
</dbReference>
<evidence type="ECO:0000259" key="1">
    <source>
        <dbReference type="SMART" id="SM00198"/>
    </source>
</evidence>
<dbReference type="InterPro" id="IPR001283">
    <property type="entry name" value="CRISP-related"/>
</dbReference>
<name>A0A016U7S1_9BILA</name>
<dbReference type="CDD" id="cd05380">
    <property type="entry name" value="CAP_euk"/>
    <property type="match status" value="1"/>
</dbReference>
<evidence type="ECO:0000313" key="2">
    <source>
        <dbReference type="EMBL" id="EYC10966.1"/>
    </source>
</evidence>
<evidence type="ECO:0000313" key="3">
    <source>
        <dbReference type="Proteomes" id="UP000024635"/>
    </source>
</evidence>